<dbReference type="SMART" id="SM00852">
    <property type="entry name" value="MoCF_biosynth"/>
    <property type="match status" value="1"/>
</dbReference>
<dbReference type="Gene3D" id="2.170.190.11">
    <property type="entry name" value="Molybdopterin biosynthesis moea protein, domain 3"/>
    <property type="match status" value="1"/>
</dbReference>
<feature type="region of interest" description="Disordered" evidence="8">
    <location>
        <begin position="1"/>
        <end position="113"/>
    </location>
</feature>
<dbReference type="InterPro" id="IPR005111">
    <property type="entry name" value="MoeA_C_domain_IV"/>
</dbReference>
<dbReference type="InterPro" id="IPR036688">
    <property type="entry name" value="MoeA_C_domain_IV_sf"/>
</dbReference>
<dbReference type="CDD" id="cd00887">
    <property type="entry name" value="MoeA"/>
    <property type="match status" value="1"/>
</dbReference>
<evidence type="ECO:0000313" key="10">
    <source>
        <dbReference type="EMBL" id="GAA1739402.1"/>
    </source>
</evidence>
<reference evidence="10 11" key="1">
    <citation type="journal article" date="2019" name="Int. J. Syst. Evol. Microbiol.">
        <title>The Global Catalogue of Microorganisms (GCM) 10K type strain sequencing project: providing services to taxonomists for standard genome sequencing and annotation.</title>
        <authorList>
            <consortium name="The Broad Institute Genomics Platform"/>
            <consortium name="The Broad Institute Genome Sequencing Center for Infectious Disease"/>
            <person name="Wu L."/>
            <person name="Ma J."/>
        </authorList>
    </citation>
    <scope>NUCLEOTIDE SEQUENCE [LARGE SCALE GENOMIC DNA]</scope>
    <source>
        <strain evidence="10 11">JCM 13518</strain>
    </source>
</reference>
<dbReference type="Pfam" id="PF03453">
    <property type="entry name" value="MoeA_N"/>
    <property type="match status" value="1"/>
</dbReference>
<dbReference type="Proteomes" id="UP001501057">
    <property type="component" value="Unassembled WGS sequence"/>
</dbReference>
<comment type="pathway">
    <text evidence="2 7">Cofactor biosynthesis; molybdopterin biosynthesis.</text>
</comment>
<protein>
    <recommendedName>
        <fullName evidence="7">Molybdopterin molybdenumtransferase</fullName>
        <ecNumber evidence="7">2.10.1.1</ecNumber>
    </recommendedName>
</protein>
<keyword evidence="7" id="KW-0479">Metal-binding</keyword>
<keyword evidence="7" id="KW-0460">Magnesium</keyword>
<dbReference type="InterPro" id="IPR001453">
    <property type="entry name" value="MoaB/Mog_dom"/>
</dbReference>
<dbReference type="SUPFAM" id="SSF63882">
    <property type="entry name" value="MoeA N-terminal region -like"/>
    <property type="match status" value="1"/>
</dbReference>
<dbReference type="EC" id="2.10.1.1" evidence="7"/>
<keyword evidence="4 7" id="KW-0500">Molybdenum</keyword>
<evidence type="ECO:0000256" key="4">
    <source>
        <dbReference type="ARBA" id="ARBA00022505"/>
    </source>
</evidence>
<comment type="similarity">
    <text evidence="3 7">Belongs to the MoeA family.</text>
</comment>
<evidence type="ECO:0000256" key="8">
    <source>
        <dbReference type="SAM" id="MobiDB-lite"/>
    </source>
</evidence>
<dbReference type="Gene3D" id="3.40.980.10">
    <property type="entry name" value="MoaB/Mog-like domain"/>
    <property type="match status" value="1"/>
</dbReference>
<feature type="compositionally biased region" description="Low complexity" evidence="8">
    <location>
        <begin position="76"/>
        <end position="99"/>
    </location>
</feature>
<dbReference type="NCBIfam" id="TIGR00177">
    <property type="entry name" value="molyb_syn"/>
    <property type="match status" value="1"/>
</dbReference>
<feature type="compositionally biased region" description="Low complexity" evidence="8">
    <location>
        <begin position="56"/>
        <end position="68"/>
    </location>
</feature>
<evidence type="ECO:0000313" key="11">
    <source>
        <dbReference type="Proteomes" id="UP001501057"/>
    </source>
</evidence>
<dbReference type="EMBL" id="BAAAME010000004">
    <property type="protein sequence ID" value="GAA1739402.1"/>
    <property type="molecule type" value="Genomic_DNA"/>
</dbReference>
<dbReference type="PANTHER" id="PTHR10192:SF5">
    <property type="entry name" value="GEPHYRIN"/>
    <property type="match status" value="1"/>
</dbReference>
<evidence type="ECO:0000256" key="5">
    <source>
        <dbReference type="ARBA" id="ARBA00023150"/>
    </source>
</evidence>
<accession>A0ABN2JUG0</accession>
<comment type="catalytic activity">
    <reaction evidence="6">
        <text>adenylyl-molybdopterin + molybdate = Mo-molybdopterin + AMP + H(+)</text>
        <dbReference type="Rhea" id="RHEA:35047"/>
        <dbReference type="ChEBI" id="CHEBI:15378"/>
        <dbReference type="ChEBI" id="CHEBI:36264"/>
        <dbReference type="ChEBI" id="CHEBI:62727"/>
        <dbReference type="ChEBI" id="CHEBI:71302"/>
        <dbReference type="ChEBI" id="CHEBI:456215"/>
        <dbReference type="EC" id="2.10.1.1"/>
    </reaction>
</comment>
<evidence type="ECO:0000256" key="7">
    <source>
        <dbReference type="RuleBase" id="RU365090"/>
    </source>
</evidence>
<comment type="caution">
    <text evidence="10">The sequence shown here is derived from an EMBL/GenBank/DDBJ whole genome shotgun (WGS) entry which is preliminary data.</text>
</comment>
<keyword evidence="5 7" id="KW-0501">Molybdenum cofactor biosynthesis</keyword>
<keyword evidence="7" id="KW-0808">Transferase</keyword>
<evidence type="ECO:0000256" key="2">
    <source>
        <dbReference type="ARBA" id="ARBA00005046"/>
    </source>
</evidence>
<feature type="domain" description="MoaB/Mog" evidence="9">
    <location>
        <begin position="292"/>
        <end position="431"/>
    </location>
</feature>
<dbReference type="Gene3D" id="2.40.340.10">
    <property type="entry name" value="MoeA, C-terminal, domain IV"/>
    <property type="match status" value="1"/>
</dbReference>
<proteinExistence type="inferred from homology"/>
<dbReference type="InterPro" id="IPR005110">
    <property type="entry name" value="MoeA_linker/N"/>
</dbReference>
<evidence type="ECO:0000259" key="9">
    <source>
        <dbReference type="SMART" id="SM00852"/>
    </source>
</evidence>
<evidence type="ECO:0000256" key="1">
    <source>
        <dbReference type="ARBA" id="ARBA00002901"/>
    </source>
</evidence>
<dbReference type="InterPro" id="IPR036425">
    <property type="entry name" value="MoaB/Mog-like_dom_sf"/>
</dbReference>
<dbReference type="SUPFAM" id="SSF63867">
    <property type="entry name" value="MoeA C-terminal domain-like"/>
    <property type="match status" value="1"/>
</dbReference>
<dbReference type="Pfam" id="PF00994">
    <property type="entry name" value="MoCF_biosynth"/>
    <property type="match status" value="1"/>
</dbReference>
<organism evidence="10 11">
    <name type="scientific">Aeromicrobium alkaliterrae</name>
    <dbReference type="NCBI Taxonomy" id="302168"/>
    <lineage>
        <taxon>Bacteria</taxon>
        <taxon>Bacillati</taxon>
        <taxon>Actinomycetota</taxon>
        <taxon>Actinomycetes</taxon>
        <taxon>Propionibacteriales</taxon>
        <taxon>Nocardioidaceae</taxon>
        <taxon>Aeromicrobium</taxon>
    </lineage>
</organism>
<dbReference type="InterPro" id="IPR036135">
    <property type="entry name" value="MoeA_linker/N_sf"/>
</dbReference>
<comment type="function">
    <text evidence="1 7">Catalyzes the insertion of molybdate into adenylated molybdopterin with the concomitant release of AMP.</text>
</comment>
<sequence>MVSGDSDAAVPGQDPLPDVDPVSTAEAVSDPEDESDPRPAADAVDESAPSAEASTPQAQPSEPEQPLPEGEPETPSPTQAAATSDPAPAAAPARTQESAGPRPRPRASSIPEGMLTVEDHLEKVLRGLGPLAPYDQPLVESLGLPLFADYVTPVDLPRFDQSLVDGYAVAAGDATSATRDAPTVMPVAGEIRAGVSRPFAISRGTAARISAGSPIPRGADCVVPLSHTNRGQSKVAVSVAPEVGQGIRATGSDVVAGSTAVKAGTVLGAREIGLLASLGAHRVALRPRPRVVVISMGSELREPGDHVSHDSSFDGNSYMLAAAIRSAGAIAFRVGAVGDDPKEFRRVLSEQLVRADLVVTTGGISAGHRDAIRQTLRSLGTVDFHEVAIHPGRVQGFGGVFDDHTPIITLPPNGVAAYVGFEVFVLPALRRLMGRTPYRRPMVHAVLAADITSPSGRRQYVPAVFEVTHRGAKVTPLPDSDDLLLSRLAEANALVVVGEDETALNLGDTVRTLVLDRPF</sequence>
<evidence type="ECO:0000256" key="3">
    <source>
        <dbReference type="ARBA" id="ARBA00010763"/>
    </source>
</evidence>
<dbReference type="PANTHER" id="PTHR10192">
    <property type="entry name" value="MOLYBDOPTERIN BIOSYNTHESIS PROTEIN"/>
    <property type="match status" value="1"/>
</dbReference>
<comment type="cofactor">
    <cofactor evidence="7">
        <name>Mg(2+)</name>
        <dbReference type="ChEBI" id="CHEBI:18420"/>
    </cofactor>
</comment>
<dbReference type="RefSeq" id="WP_344200721.1">
    <property type="nucleotide sequence ID" value="NZ_BAAAME010000004.1"/>
</dbReference>
<evidence type="ECO:0000256" key="6">
    <source>
        <dbReference type="ARBA" id="ARBA00047317"/>
    </source>
</evidence>
<dbReference type="SUPFAM" id="SSF53218">
    <property type="entry name" value="Molybdenum cofactor biosynthesis proteins"/>
    <property type="match status" value="1"/>
</dbReference>
<dbReference type="Pfam" id="PF03454">
    <property type="entry name" value="MoeA_C"/>
    <property type="match status" value="1"/>
</dbReference>
<dbReference type="NCBIfam" id="NF045515">
    <property type="entry name" value="Glp_gephyrin"/>
    <property type="match status" value="1"/>
</dbReference>
<name>A0ABN2JUG0_9ACTN</name>
<dbReference type="Gene3D" id="3.90.105.10">
    <property type="entry name" value="Molybdopterin biosynthesis moea protein, domain 2"/>
    <property type="match status" value="1"/>
</dbReference>
<keyword evidence="11" id="KW-1185">Reference proteome</keyword>
<dbReference type="InterPro" id="IPR038987">
    <property type="entry name" value="MoeA-like"/>
</dbReference>
<gene>
    <name evidence="10" type="ORF">GCM10009710_19670</name>
</gene>